<proteinExistence type="predicted"/>
<evidence type="ECO:0000313" key="4">
    <source>
        <dbReference type="Proteomes" id="UP000816034"/>
    </source>
</evidence>
<organism evidence="3 4">
    <name type="scientific">Naegleria lovaniensis</name>
    <name type="common">Amoeba</name>
    <dbReference type="NCBI Taxonomy" id="51637"/>
    <lineage>
        <taxon>Eukaryota</taxon>
        <taxon>Discoba</taxon>
        <taxon>Heterolobosea</taxon>
        <taxon>Tetramitia</taxon>
        <taxon>Eutetramitia</taxon>
        <taxon>Vahlkampfiidae</taxon>
        <taxon>Naegleria</taxon>
    </lineage>
</organism>
<evidence type="ECO:0000313" key="3">
    <source>
        <dbReference type="EMBL" id="KAG2375109.1"/>
    </source>
</evidence>
<dbReference type="InterPro" id="IPR044926">
    <property type="entry name" value="RGS_subdomain_2"/>
</dbReference>
<feature type="region of interest" description="Disordered" evidence="1">
    <location>
        <begin position="360"/>
        <end position="380"/>
    </location>
</feature>
<feature type="domain" description="RGS" evidence="2">
    <location>
        <begin position="120"/>
        <end position="157"/>
    </location>
</feature>
<evidence type="ECO:0000259" key="2">
    <source>
        <dbReference type="PROSITE" id="PS50132"/>
    </source>
</evidence>
<dbReference type="InterPro" id="IPR036305">
    <property type="entry name" value="RGS_sf"/>
</dbReference>
<dbReference type="AlphaFoldDB" id="A0AA88KG78"/>
<sequence length="761" mass="87240">MIQPPPHEEKSQLDPNTIMVHIDYLHKNQVDIKASQSVVAENDTKHYEQQHQEEDLKIIIPQSESIPYVFPHPTTTTLEVETSRISSPRASSSLSRLFLKKKKREEAFAPKFNPLNYRVLYEELMQCEAAREHFQHYLKSVHNEEPLLFLNALNEYKQEYARVRAEMTALVHRRSSCYDDASMFSSTTSTVSVSTVLASTPTSKSQFSGPVEEESCSSSRRNSSCPSSPSSPTSPTRLNHHPCKFRLLSQKLHQCSWGNKLHTTTLDEEATIFKRVMLLWEKLNEISDLFIAPSSKYELNLSKKHSEPLVNAFSDIASLLNAIRPFLSIMPSSPSKLSKEKRNSSNSNVAAAILELRRNSEASTRSSHTSASSGSGVSSEDQVVDYEDNIFYSPCRILERMNPDLLFTSIEFQVNLDLSMDQLPRYARSKELFTFLEEKGEDFTRSIALDISKGSHWDIRFKYNDFHSPFITDRDIYFAYMLSKDTPDWEELSFSSHPNLLQTFFSKTSHTIGQEKMKGLRLFKMVLHLPYNIEDVWACYCDVNCRLEVDFNLGDDLRLDDYLSPVLPNTPELLTSTPTTAHNHSNHSPLSLQFGSGTLDPKLPFVKTRFFPFVMTSIKDPHTEGYVVVGHTRSLQDPMGLNINNKEVASSLFHYMLFPLGDHSTRLVHTSYTDFLLPMDSKSIGRAIWKKRCKMLQNGFHKVLKERTMGGTKHVELSRVHDNMKYFQCVKDNSERFKNRSWFLEFESLSNCSNNNNETIT</sequence>
<reference evidence="3 4" key="1">
    <citation type="journal article" date="2018" name="BMC Genomics">
        <title>The genome of Naegleria lovaniensis, the basis for a comparative approach to unravel pathogenicity factors of the human pathogenic amoeba N. fowleri.</title>
        <authorList>
            <person name="Liechti N."/>
            <person name="Schurch N."/>
            <person name="Bruggmann R."/>
            <person name="Wittwer M."/>
        </authorList>
    </citation>
    <scope>NUCLEOTIDE SEQUENCE [LARGE SCALE GENOMIC DNA]</scope>
    <source>
        <strain evidence="3 4">ATCC 30569</strain>
    </source>
</reference>
<dbReference type="EMBL" id="PYSW02000040">
    <property type="protein sequence ID" value="KAG2375109.1"/>
    <property type="molecule type" value="Genomic_DNA"/>
</dbReference>
<dbReference type="RefSeq" id="XP_044544283.1">
    <property type="nucleotide sequence ID" value="XM_044685622.1"/>
</dbReference>
<name>A0AA88KG78_NAELO</name>
<dbReference type="GeneID" id="68102567"/>
<keyword evidence="4" id="KW-1185">Reference proteome</keyword>
<feature type="region of interest" description="Disordered" evidence="1">
    <location>
        <begin position="201"/>
        <end position="238"/>
    </location>
</feature>
<dbReference type="PROSITE" id="PS50132">
    <property type="entry name" value="RGS"/>
    <property type="match status" value="1"/>
</dbReference>
<gene>
    <name evidence="3" type="ORF">C9374_010113</name>
</gene>
<evidence type="ECO:0000256" key="1">
    <source>
        <dbReference type="SAM" id="MobiDB-lite"/>
    </source>
</evidence>
<dbReference type="Proteomes" id="UP000816034">
    <property type="component" value="Unassembled WGS sequence"/>
</dbReference>
<dbReference type="SUPFAM" id="SSF48097">
    <property type="entry name" value="Regulator of G-protein signaling, RGS"/>
    <property type="match status" value="1"/>
</dbReference>
<dbReference type="Gene3D" id="1.10.167.10">
    <property type="entry name" value="Regulator of G-protein Signalling 4, domain 2"/>
    <property type="match status" value="1"/>
</dbReference>
<feature type="compositionally biased region" description="Low complexity" evidence="1">
    <location>
        <begin position="361"/>
        <end position="380"/>
    </location>
</feature>
<protein>
    <recommendedName>
        <fullName evidence="2">RGS domain-containing protein</fullName>
    </recommendedName>
</protein>
<feature type="compositionally biased region" description="Low complexity" evidence="1">
    <location>
        <begin position="216"/>
        <end position="236"/>
    </location>
</feature>
<comment type="caution">
    <text evidence="3">The sequence shown here is derived from an EMBL/GenBank/DDBJ whole genome shotgun (WGS) entry which is preliminary data.</text>
</comment>
<dbReference type="InterPro" id="IPR016137">
    <property type="entry name" value="RGS"/>
</dbReference>
<accession>A0AA88KG78</accession>